<dbReference type="PROSITE" id="PS50949">
    <property type="entry name" value="HTH_GNTR"/>
    <property type="match status" value="1"/>
</dbReference>
<dbReference type="InterPro" id="IPR008920">
    <property type="entry name" value="TF_FadR/GntR_C"/>
</dbReference>
<evidence type="ECO:0000256" key="2">
    <source>
        <dbReference type="ARBA" id="ARBA00023125"/>
    </source>
</evidence>
<dbReference type="SUPFAM" id="SSF48008">
    <property type="entry name" value="GntR ligand-binding domain-like"/>
    <property type="match status" value="1"/>
</dbReference>
<dbReference type="GO" id="GO:0003700">
    <property type="term" value="F:DNA-binding transcription factor activity"/>
    <property type="evidence" value="ECO:0007669"/>
    <property type="project" value="InterPro"/>
</dbReference>
<dbReference type="PANTHER" id="PTHR43537:SF51">
    <property type="entry name" value="HTH-TYPE TRANSCRIPTIONAL REGULATOR LGOR-RELATED"/>
    <property type="match status" value="1"/>
</dbReference>
<dbReference type="InterPro" id="IPR011711">
    <property type="entry name" value="GntR_C"/>
</dbReference>
<evidence type="ECO:0000313" key="5">
    <source>
        <dbReference type="EMBL" id="SAI67686.1"/>
    </source>
</evidence>
<dbReference type="eggNOG" id="COG1802">
    <property type="taxonomic scope" value="Bacteria"/>
</dbReference>
<dbReference type="OrthoDB" id="8959245at2"/>
<dbReference type="Pfam" id="PF07729">
    <property type="entry name" value="FCD"/>
    <property type="match status" value="1"/>
</dbReference>
<feature type="domain" description="HTH gntR-type" evidence="4">
    <location>
        <begin position="7"/>
        <end position="74"/>
    </location>
</feature>
<sequence length="225" mass="24999">MPFQALATIPYFLKDQIRSLIIDGTFRPGQPLREQDLEQRFGTSRSPIREALRLLELSGMVQHIQRKGFRVRHYSVTEIRHLYALYAELAAYGLRQIQSAPEIAQLETQLRELDEQLRQAHGAGDIDTYVARLRDSYLAPSRLLGDQALLDTLSRLCAQLEPVHYLYLRTAMGSLAYDRFHGGILAALAQADTGAAAEAARQGVLDMIQPAVSAQDAAAIEGEPG</sequence>
<evidence type="ECO:0000256" key="1">
    <source>
        <dbReference type="ARBA" id="ARBA00023015"/>
    </source>
</evidence>
<name>A0A157M5M4_9BORD</name>
<dbReference type="Pfam" id="PF00392">
    <property type="entry name" value="GntR"/>
    <property type="match status" value="1"/>
</dbReference>
<proteinExistence type="predicted"/>
<dbReference type="GeneID" id="56587745"/>
<dbReference type="CDD" id="cd07377">
    <property type="entry name" value="WHTH_GntR"/>
    <property type="match status" value="1"/>
</dbReference>
<dbReference type="Proteomes" id="UP000076825">
    <property type="component" value="Chromosome 1"/>
</dbReference>
<dbReference type="SMART" id="SM00345">
    <property type="entry name" value="HTH_GNTR"/>
    <property type="match status" value="1"/>
</dbReference>
<keyword evidence="6" id="KW-1185">Reference proteome</keyword>
<dbReference type="Gene3D" id="1.10.10.10">
    <property type="entry name" value="Winged helix-like DNA-binding domain superfamily/Winged helix DNA-binding domain"/>
    <property type="match status" value="1"/>
</dbReference>
<keyword evidence="1" id="KW-0805">Transcription regulation</keyword>
<evidence type="ECO:0000256" key="3">
    <source>
        <dbReference type="ARBA" id="ARBA00023163"/>
    </source>
</evidence>
<dbReference type="Gene3D" id="1.20.120.530">
    <property type="entry name" value="GntR ligand-binding domain-like"/>
    <property type="match status" value="1"/>
</dbReference>
<keyword evidence="2" id="KW-0238">DNA-binding</keyword>
<dbReference type="RefSeq" id="WP_063491612.1">
    <property type="nucleotide sequence ID" value="NZ_CP016340.1"/>
</dbReference>
<dbReference type="STRING" id="123899.SAMEA3906487_00849"/>
<evidence type="ECO:0000259" key="4">
    <source>
        <dbReference type="PROSITE" id="PS50949"/>
    </source>
</evidence>
<dbReference type="PANTHER" id="PTHR43537">
    <property type="entry name" value="TRANSCRIPTIONAL REGULATOR, GNTR FAMILY"/>
    <property type="match status" value="1"/>
</dbReference>
<dbReference type="PATRIC" id="fig|123899.6.peg.823"/>
<keyword evidence="3" id="KW-0804">Transcription</keyword>
<organism evidence="5 6">
    <name type="scientific">Bordetella trematum</name>
    <dbReference type="NCBI Taxonomy" id="123899"/>
    <lineage>
        <taxon>Bacteria</taxon>
        <taxon>Pseudomonadati</taxon>
        <taxon>Pseudomonadota</taxon>
        <taxon>Betaproteobacteria</taxon>
        <taxon>Burkholderiales</taxon>
        <taxon>Alcaligenaceae</taxon>
        <taxon>Bordetella</taxon>
    </lineage>
</organism>
<reference evidence="5 6" key="1">
    <citation type="submission" date="2016-04" db="EMBL/GenBank/DDBJ databases">
        <authorList>
            <consortium name="Pathogen Informatics"/>
        </authorList>
    </citation>
    <scope>NUCLEOTIDE SEQUENCE [LARGE SCALE GENOMIC DNA]</scope>
    <source>
        <strain evidence="5 6">H044680328</strain>
    </source>
</reference>
<dbReference type="EMBL" id="LT546645">
    <property type="protein sequence ID" value="SAI67686.1"/>
    <property type="molecule type" value="Genomic_DNA"/>
</dbReference>
<dbReference type="AlphaFoldDB" id="A0A157M5M4"/>
<accession>A0A157M5M4</accession>
<dbReference type="InterPro" id="IPR036388">
    <property type="entry name" value="WH-like_DNA-bd_sf"/>
</dbReference>
<dbReference type="InterPro" id="IPR036390">
    <property type="entry name" value="WH_DNA-bd_sf"/>
</dbReference>
<protein>
    <submittedName>
        <fullName evidence="5">GntR family transcriptional regulator</fullName>
    </submittedName>
</protein>
<gene>
    <name evidence="5" type="primary">ydfH_1</name>
    <name evidence="5" type="ORF">SAMEA3906487_00849</name>
</gene>
<evidence type="ECO:0000313" key="6">
    <source>
        <dbReference type="Proteomes" id="UP000076825"/>
    </source>
</evidence>
<dbReference type="KEGG" id="btrm:SAMEA390648700849"/>
<dbReference type="InterPro" id="IPR000524">
    <property type="entry name" value="Tscrpt_reg_HTH_GntR"/>
</dbReference>
<dbReference type="GO" id="GO:0003677">
    <property type="term" value="F:DNA binding"/>
    <property type="evidence" value="ECO:0007669"/>
    <property type="project" value="UniProtKB-KW"/>
</dbReference>
<dbReference type="SUPFAM" id="SSF46785">
    <property type="entry name" value="Winged helix' DNA-binding domain"/>
    <property type="match status" value="1"/>
</dbReference>